<dbReference type="Proteomes" id="UP001499951">
    <property type="component" value="Unassembled WGS sequence"/>
</dbReference>
<accession>A0ABP3PXN3</accession>
<dbReference type="Gene3D" id="2.160.20.10">
    <property type="entry name" value="Single-stranded right-handed beta-helix, Pectin lyase-like"/>
    <property type="match status" value="1"/>
</dbReference>
<dbReference type="InterPro" id="IPR012334">
    <property type="entry name" value="Pectin_lyas_fold"/>
</dbReference>
<name>A0ABP3PXN3_9PROT</name>
<protein>
    <recommendedName>
        <fullName evidence="6">Glycoside hydrolase</fullName>
    </recommendedName>
</protein>
<comment type="caution">
    <text evidence="4">The sequence shown here is derived from an EMBL/GenBank/DDBJ whole genome shotgun (WGS) entry which is preliminary data.</text>
</comment>
<keyword evidence="2" id="KW-0119">Carbohydrate metabolism</keyword>
<dbReference type="EMBL" id="BAAADD010000005">
    <property type="protein sequence ID" value="GAA0573576.1"/>
    <property type="molecule type" value="Genomic_DNA"/>
</dbReference>
<dbReference type="Gene3D" id="2.60.350.10">
    <property type="entry name" value="Dextranase, N-terminal"/>
    <property type="match status" value="1"/>
</dbReference>
<evidence type="ECO:0000256" key="2">
    <source>
        <dbReference type="ARBA" id="ARBA00023277"/>
    </source>
</evidence>
<dbReference type="InterPro" id="IPR035953">
    <property type="entry name" value="Dextranase_N-ter"/>
</dbReference>
<evidence type="ECO:0000313" key="5">
    <source>
        <dbReference type="Proteomes" id="UP001499951"/>
    </source>
</evidence>
<sequence>MLFTSAGWADPNAVEVFPFPQPIQYTHHNDDYTVRVRVPGGAWQDLYEYSVAVDLDNPGARASMAYFNFDGTVEVMVQKNQGHFSSVAIRPTSRGIKTTVKDSAVYFKLSRPENLSIEFDQDRLHNLHLFTHAIRKNLPAEVKHATSSNEVGKGQDPDLNKPFVYFAPGVYKGEYHLKSNTTVYVDGSAVIQGPFIMDGVENVRILSDGLFDTAGDWQIKNSHNIVIDGPIFFNQVHGTMRCSNSTDLEENSIRTIGAGQWSDGLGHFACLRVTIDDSFIRTSDDCITLYNHRWNIWGDSRDFLVKNTTLWADVAHALMIGIHGNTPSAEHPTPEVIENGVFRNIDVLEHDEDDPDYQGAIGLMVGDDNLVRNLRFENWRIERIEEGKLFSLRVLFNKKYNTSPGRGIENIVLKDIAFSGLGATNPSLIVGFDKDRSVRNITLDNVTVAGKKITSPQKGILEIGPNVEGVTYK</sequence>
<evidence type="ECO:0000313" key="4">
    <source>
        <dbReference type="EMBL" id="GAA0573576.1"/>
    </source>
</evidence>
<dbReference type="InterPro" id="IPR011050">
    <property type="entry name" value="Pectin_lyase_fold/virulence"/>
</dbReference>
<dbReference type="PANTHER" id="PTHR31736">
    <property type="match status" value="1"/>
</dbReference>
<gene>
    <name evidence="4" type="ORF">GCM10008942_22860</name>
</gene>
<reference evidence="5" key="1">
    <citation type="journal article" date="2019" name="Int. J. Syst. Evol. Microbiol.">
        <title>The Global Catalogue of Microorganisms (GCM) 10K type strain sequencing project: providing services to taxonomists for standard genome sequencing and annotation.</title>
        <authorList>
            <consortium name="The Broad Institute Genomics Platform"/>
            <consortium name="The Broad Institute Genome Sequencing Center for Infectious Disease"/>
            <person name="Wu L."/>
            <person name="Ma J."/>
        </authorList>
    </citation>
    <scope>NUCLEOTIDE SEQUENCE [LARGE SCALE GENOMIC DNA]</scope>
    <source>
        <strain evidence="5">JCM 15089</strain>
    </source>
</reference>
<dbReference type="RefSeq" id="WP_344469906.1">
    <property type="nucleotide sequence ID" value="NZ_BAAADD010000005.1"/>
</dbReference>
<evidence type="ECO:0000256" key="3">
    <source>
        <dbReference type="ARBA" id="ARBA00023326"/>
    </source>
</evidence>
<keyword evidence="3" id="KW-0624">Polysaccharide degradation</keyword>
<keyword evidence="1" id="KW-0677">Repeat</keyword>
<evidence type="ECO:0008006" key="6">
    <source>
        <dbReference type="Google" id="ProtNLM"/>
    </source>
</evidence>
<keyword evidence="5" id="KW-1185">Reference proteome</keyword>
<evidence type="ECO:0000256" key="1">
    <source>
        <dbReference type="ARBA" id="ARBA00022737"/>
    </source>
</evidence>
<proteinExistence type="predicted"/>
<dbReference type="SUPFAM" id="SSF51126">
    <property type="entry name" value="Pectin lyase-like"/>
    <property type="match status" value="1"/>
</dbReference>
<organism evidence="4 5">
    <name type="scientific">Rhizomicrobium electricum</name>
    <dbReference type="NCBI Taxonomy" id="480070"/>
    <lineage>
        <taxon>Bacteria</taxon>
        <taxon>Pseudomonadati</taxon>
        <taxon>Pseudomonadota</taxon>
        <taxon>Alphaproteobacteria</taxon>
        <taxon>Micropepsales</taxon>
        <taxon>Micropepsaceae</taxon>
        <taxon>Rhizomicrobium</taxon>
    </lineage>
</organism>
<dbReference type="PANTHER" id="PTHR31736:SF9">
    <property type="entry name" value="ENDO-XYLOGALACTURONAN HYDROLASE A-RELATED"/>
    <property type="match status" value="1"/>
</dbReference>